<feature type="domain" description="PDZ" evidence="11">
    <location>
        <begin position="493"/>
        <end position="569"/>
    </location>
</feature>
<dbReference type="Gene3D" id="2.40.10.10">
    <property type="entry name" value="Trypsin-like serine proteases"/>
    <property type="match status" value="2"/>
</dbReference>
<evidence type="ECO:0000256" key="6">
    <source>
        <dbReference type="ARBA" id="ARBA00022801"/>
    </source>
</evidence>
<comment type="subcellular location">
    <subcellularLocation>
        <location evidence="1">Cell membrane</location>
        <topology evidence="1">Single-pass membrane protein</topology>
    </subcellularLocation>
</comment>
<organism evidence="13 14">
    <name type="scientific">Staphylococcus kloosii</name>
    <dbReference type="NCBI Taxonomy" id="29384"/>
    <lineage>
        <taxon>Bacteria</taxon>
        <taxon>Bacillati</taxon>
        <taxon>Bacillota</taxon>
        <taxon>Bacilli</taxon>
        <taxon>Bacillales</taxon>
        <taxon>Staphylococcaceae</taxon>
        <taxon>Staphylococcus</taxon>
    </lineage>
</organism>
<dbReference type="GO" id="GO:0004252">
    <property type="term" value="F:serine-type endopeptidase activity"/>
    <property type="evidence" value="ECO:0007669"/>
    <property type="project" value="InterPro"/>
</dbReference>
<dbReference type="SUPFAM" id="SSF50156">
    <property type="entry name" value="PDZ domain-like"/>
    <property type="match status" value="1"/>
</dbReference>
<evidence type="ECO:0000256" key="3">
    <source>
        <dbReference type="ARBA" id="ARBA00021768"/>
    </source>
</evidence>
<keyword evidence="15" id="KW-1185">Reference proteome</keyword>
<reference evidence="13 14" key="1">
    <citation type="submission" date="2016-02" db="EMBL/GenBank/DDBJ databases">
        <title>Draft genome sequence of hydrocarbon degrading Staphylococcus saprophyticus Strain CNV2, isolated from crude-oil contaminated soil from Noonmati Oil Refinery, Guwahati, Assam, India.</title>
        <authorList>
            <person name="Mukherjee A."/>
            <person name="Chettri B."/>
            <person name="Langpoklakpam J."/>
            <person name="Singh A.K."/>
            <person name="Chattopadhyay D.J."/>
        </authorList>
    </citation>
    <scope>NUCLEOTIDE SEQUENCE [LARGE SCALE GENOMIC DNA]</scope>
    <source>
        <strain evidence="13 14">CNV2</strain>
    </source>
</reference>
<evidence type="ECO:0000256" key="4">
    <source>
        <dbReference type="ARBA" id="ARBA00022670"/>
    </source>
</evidence>
<reference evidence="12 15" key="2">
    <citation type="submission" date="2019-07" db="EMBL/GenBank/DDBJ databases">
        <title>Whole genome shotgun sequence of Staphylococcus kloosii NBRC 109624.</title>
        <authorList>
            <person name="Hosoyama A."/>
            <person name="Uohara A."/>
            <person name="Ohji S."/>
            <person name="Ichikawa N."/>
        </authorList>
    </citation>
    <scope>NUCLEOTIDE SEQUENCE [LARGE SCALE GENOMIC DNA]</scope>
    <source>
        <strain evidence="12 15">NBRC 109624</strain>
    </source>
</reference>
<dbReference type="PROSITE" id="PS50106">
    <property type="entry name" value="PDZ"/>
    <property type="match status" value="1"/>
</dbReference>
<keyword evidence="5 10" id="KW-0812">Transmembrane</keyword>
<evidence type="ECO:0000259" key="11">
    <source>
        <dbReference type="PROSITE" id="PS50106"/>
    </source>
</evidence>
<accession>A0A151A682</accession>
<dbReference type="InterPro" id="IPR036034">
    <property type="entry name" value="PDZ_sf"/>
</dbReference>
<dbReference type="PANTHER" id="PTHR43343">
    <property type="entry name" value="PEPTIDASE S12"/>
    <property type="match status" value="1"/>
</dbReference>
<comment type="similarity">
    <text evidence="2">Belongs to the peptidase S1C family.</text>
</comment>
<feature type="compositionally biased region" description="Basic and acidic residues" evidence="9">
    <location>
        <begin position="52"/>
        <end position="75"/>
    </location>
</feature>
<feature type="compositionally biased region" description="Low complexity" evidence="9">
    <location>
        <begin position="144"/>
        <end position="162"/>
    </location>
</feature>
<feature type="region of interest" description="Disordered" evidence="9">
    <location>
        <begin position="1"/>
        <end position="224"/>
    </location>
</feature>
<evidence type="ECO:0000313" key="15">
    <source>
        <dbReference type="Proteomes" id="UP000321040"/>
    </source>
</evidence>
<dbReference type="GO" id="GO:0005886">
    <property type="term" value="C:plasma membrane"/>
    <property type="evidence" value="ECO:0007669"/>
    <property type="project" value="UniProtKB-SubCell"/>
</dbReference>
<dbReference type="AlphaFoldDB" id="A0A151A682"/>
<evidence type="ECO:0000256" key="5">
    <source>
        <dbReference type="ARBA" id="ARBA00022692"/>
    </source>
</evidence>
<evidence type="ECO:0000256" key="7">
    <source>
        <dbReference type="ARBA" id="ARBA00022825"/>
    </source>
</evidence>
<dbReference type="EMBL" id="LUGM01000002">
    <property type="protein sequence ID" value="KYH14929.1"/>
    <property type="molecule type" value="Genomic_DNA"/>
</dbReference>
<name>A0A151A682_9STAP</name>
<comment type="caution">
    <text evidence="13">The sequence shown here is derived from an EMBL/GenBank/DDBJ whole genome shotgun (WGS) entry which is preliminary data.</text>
</comment>
<feature type="compositionally biased region" description="Basic and acidic residues" evidence="9">
    <location>
        <begin position="123"/>
        <end position="133"/>
    </location>
</feature>
<keyword evidence="8 10" id="KW-1133">Transmembrane helix</keyword>
<evidence type="ECO:0000256" key="10">
    <source>
        <dbReference type="SAM" id="Phobius"/>
    </source>
</evidence>
<dbReference type="Pfam" id="PF13365">
    <property type="entry name" value="Trypsin_2"/>
    <property type="match status" value="1"/>
</dbReference>
<dbReference type="InterPro" id="IPR051201">
    <property type="entry name" value="Chloro_Bact_Ser_Proteases"/>
</dbReference>
<feature type="compositionally biased region" description="Polar residues" evidence="9">
    <location>
        <begin position="206"/>
        <end position="224"/>
    </location>
</feature>
<feature type="transmembrane region" description="Helical" evidence="10">
    <location>
        <begin position="234"/>
        <end position="254"/>
    </location>
</feature>
<dbReference type="KEGG" id="skl:C7J89_10905"/>
<protein>
    <recommendedName>
        <fullName evidence="3">Serine protease HtrA-like</fullName>
    </recommendedName>
</protein>
<keyword evidence="6" id="KW-0378">Hydrolase</keyword>
<keyword evidence="7" id="KW-0720">Serine protease</keyword>
<dbReference type="InterPro" id="IPR009003">
    <property type="entry name" value="Peptidase_S1_PA"/>
</dbReference>
<gene>
    <name evidence="13" type="ORF">A0131_09110</name>
    <name evidence="12" type="ORF">SKL01_06430</name>
</gene>
<keyword evidence="10" id="KW-0472">Membrane</keyword>
<dbReference type="EMBL" id="BKAQ01000004">
    <property type="protein sequence ID" value="GEP81465.1"/>
    <property type="molecule type" value="Genomic_DNA"/>
</dbReference>
<evidence type="ECO:0000256" key="9">
    <source>
        <dbReference type="SAM" id="MobiDB-lite"/>
    </source>
</evidence>
<feature type="compositionally biased region" description="Basic and acidic residues" evidence="9">
    <location>
        <begin position="22"/>
        <end position="35"/>
    </location>
</feature>
<evidence type="ECO:0000313" key="13">
    <source>
        <dbReference type="EMBL" id="KYH14929.1"/>
    </source>
</evidence>
<dbReference type="PANTHER" id="PTHR43343:SF3">
    <property type="entry name" value="PROTEASE DO-LIKE 8, CHLOROPLASTIC"/>
    <property type="match status" value="1"/>
</dbReference>
<sequence length="605" mass="67336">MDKDKKQVIPRSKYRRSRRQFFHNEEREQRVKQEQQLRQQQAQKDATLAQNNKERVKENLQKSRIEKLTQEEIQHQQEIANQRNKVPATDLDETKNDTANADTDEEQFDKSSADEQQDQPVTEQHDVTDDKQIDAATNKDAVADNNQSNDDQNLSDTSLNDSETVSEDNHKKENDQPFYTEASQQSRVNQFISDDERYKETDDDASSNTYGTKSNNAKENSLSSRTKGFFSQNWAKLLIIIGVILLLTLMNAIFNNVDHNGHDSNALFKSSNNHKPKYTATMKSANSAIRSVVTVENDTSNNSSSVQKETKEARKDSELGSGVVYKKVGDSIFIITNAHVVGDKEEQKITYGENKAVKGKVLGTDKWSDIAVVKAKLTQDSDVKAIKMGDSKNLILGEPLVVVGNPLGTEFKGSVSKGIISGLNRHVPVDIDKDGHYDVLMDAFQMDAPVNPGNSGGAVVNRNGKLIGIASMKISMKNVEGMAFAIPVNHVQTIAEQLEKKGKVNYPNTGVKIASVNELDDTAKQSINLPSKVDNGVVVGEVKPEGPADKSGLQKNDVIVKLDGKQVEDTLRYRQIIFSHKNDLKPLSAQIYRDGNLKNIKLKLK</sequence>
<dbReference type="InterPro" id="IPR001940">
    <property type="entry name" value="Peptidase_S1C"/>
</dbReference>
<dbReference type="GO" id="GO:0006508">
    <property type="term" value="P:proteolysis"/>
    <property type="evidence" value="ECO:0007669"/>
    <property type="project" value="UniProtKB-KW"/>
</dbReference>
<keyword evidence="4 13" id="KW-0645">Protease</keyword>
<dbReference type="Proteomes" id="UP000321040">
    <property type="component" value="Unassembled WGS sequence"/>
</dbReference>
<dbReference type="SMART" id="SM00228">
    <property type="entry name" value="PDZ"/>
    <property type="match status" value="1"/>
</dbReference>
<dbReference type="InterPro" id="IPR043504">
    <property type="entry name" value="Peptidase_S1_PA_chymotrypsin"/>
</dbReference>
<dbReference type="SUPFAM" id="SSF50494">
    <property type="entry name" value="Trypsin-like serine proteases"/>
    <property type="match status" value="1"/>
</dbReference>
<evidence type="ECO:0000256" key="8">
    <source>
        <dbReference type="ARBA" id="ARBA00022989"/>
    </source>
</evidence>
<evidence type="ECO:0000313" key="12">
    <source>
        <dbReference type="EMBL" id="GEP81465.1"/>
    </source>
</evidence>
<evidence type="ECO:0000256" key="2">
    <source>
        <dbReference type="ARBA" id="ARBA00010541"/>
    </source>
</evidence>
<proteinExistence type="inferred from homology"/>
<evidence type="ECO:0000256" key="1">
    <source>
        <dbReference type="ARBA" id="ARBA00004162"/>
    </source>
</evidence>
<dbReference type="Gene3D" id="2.30.42.10">
    <property type="match status" value="1"/>
</dbReference>
<dbReference type="Pfam" id="PF13180">
    <property type="entry name" value="PDZ_2"/>
    <property type="match status" value="1"/>
</dbReference>
<feature type="compositionally biased region" description="Basic residues" evidence="9">
    <location>
        <begin position="12"/>
        <end position="21"/>
    </location>
</feature>
<evidence type="ECO:0000313" key="14">
    <source>
        <dbReference type="Proteomes" id="UP000075418"/>
    </source>
</evidence>
<dbReference type="Proteomes" id="UP000075418">
    <property type="component" value="Unassembled WGS sequence"/>
</dbReference>
<feature type="compositionally biased region" description="Polar residues" evidence="9">
    <location>
        <begin position="181"/>
        <end position="192"/>
    </location>
</feature>
<dbReference type="OrthoDB" id="9758917at2"/>
<dbReference type="PRINTS" id="PR00834">
    <property type="entry name" value="PROTEASES2C"/>
</dbReference>
<dbReference type="CDD" id="cd06781">
    <property type="entry name" value="cpPDZ_BsHtra-like"/>
    <property type="match status" value="1"/>
</dbReference>
<dbReference type="InterPro" id="IPR001478">
    <property type="entry name" value="PDZ"/>
</dbReference>